<protein>
    <submittedName>
        <fullName evidence="5">Uncharacterized protein DUF5011</fullName>
    </submittedName>
</protein>
<organism evidence="5 6">
    <name type="scientific">Salsuginibacillus halophilus</name>
    <dbReference type="NCBI Taxonomy" id="517424"/>
    <lineage>
        <taxon>Bacteria</taxon>
        <taxon>Bacillati</taxon>
        <taxon>Bacillota</taxon>
        <taxon>Bacilli</taxon>
        <taxon>Bacillales</taxon>
        <taxon>Bacillaceae</taxon>
        <taxon>Salsuginibacillus</taxon>
    </lineage>
</organism>
<dbReference type="InterPro" id="IPR013783">
    <property type="entry name" value="Ig-like_fold"/>
</dbReference>
<gene>
    <name evidence="5" type="ORF">B0H94_10431</name>
</gene>
<dbReference type="EMBL" id="PYAV01000004">
    <property type="protein sequence ID" value="PSL48431.1"/>
    <property type="molecule type" value="Genomic_DNA"/>
</dbReference>
<evidence type="ECO:0000256" key="1">
    <source>
        <dbReference type="ARBA" id="ARBA00022729"/>
    </source>
</evidence>
<evidence type="ECO:0000256" key="2">
    <source>
        <dbReference type="SAM" id="SignalP"/>
    </source>
</evidence>
<feature type="domain" description="SbsA Ig-like" evidence="3">
    <location>
        <begin position="1204"/>
        <end position="1295"/>
    </location>
</feature>
<dbReference type="InterPro" id="IPR032812">
    <property type="entry name" value="SbsA_Ig"/>
</dbReference>
<sequence length="1297" mass="140664">MPRWMALLIISFSFAITFAPISVFSENGNGSNGDNGDEVELEVDEKDTFQVTFQDDEGLNCDEINIYKGDEAEGDPLELGPVDNGSCTFQGLAPGEYTAEYISSDNGEEETDDTTFEIENPVLDLEVNEEHSGEGNDEGEITVSLEGDNDNEDFTDGADIVLYRSQTSDGEREVQESQTIDEDEDVDEITFDDLGAGHYTAVKELHDVESEPSDEEVVEDGEQPDFSITGDDPLEVVAGSWSTDELNDGVELEYNIEDPVTNFSELDGELDYRTWDGGKIEVEDNGDTWSSDNGLNDLETRAGKYTVTYYVKENGDNDYEELGERELTVAPPAPSIVNEYDTWEAADELGKDGQERFDYEYGALHIDRGDLENELDVDDLTITYSGGTVNNFENREDGQLLLYDLPLGDGYTITQTVNNVTSAASAPAVSLEDTTWPYFQFDGDGVYGEEGDNDTDDEELDEFLEIVEGDNLTDADIRADITARDNVDGSLTGAIEYDRSDVDTDSAGLYTLTYAVADSAGNEQTLRRDVHVRPPAPRAIGSPAEIGTVDAVEGMPGLEVHLFEQGIDDAQEEETFPDNEDTFTFLPLDDEGERDRLEPGVYFVRQVLEDGGETLESPRSNLVEVEETESPVIELEGDANVEVTFSDEDPYKYDDPGAVATDYLYGDLRELLHDDSDEDSSVELTLESSIGDEVTQSNDDSSDKYFEDVFGFSEGNDETEDEKLELPAPGAYSITYNASVRSGNDATPVTRNIEARPPQLEDVEAGDAGDGEIDVNDIHVYDGYTTTVRLLDNHGELVEEADVSNGSSADEDHTFTGVPAAGGYQVVQEVNGQESAPSEAVDVRLRDKPLEFTSFRLITEDGVSVPGQLDHDEGDIHAVVPADTFSTNHGDEDFTVEFSTSSRVENVEQGNNIESGDEVSLGRSGETFTLEDADGDDKTYTLNIEEAEHAVSPGFSGAVISETDAGDGALFDGTNAGFMSAAANSGAVHATEDWQLYIPGRAVPGISDPAVQQHNRLSSALDGWSNLTVPDWAHSSETNEVFDIHTGQGGVLAEPFVFATEEDGTSFVRVVETDDGIHGYAQPSTTSTLQGAIHQSGTYAVLEDIDTPAAPEASAANETTFELTGDSGADIYYTTDSTAVDYVAGAENTAGLTLRGESVADSAWSLYDEPVELDAGERLYAVQEVDGLFSFVESVHIPSGYTASEENISETHTWTVDFSTEVDENYVRAPYFTVTEAETGEEVDVNLSTTDDGAGVHIATSTPYQSGSTYEMTIHPDVKAANGRSLTGGGEVTFTIE</sequence>
<dbReference type="Pfam" id="PF16403">
    <property type="entry name" value="Bact_surface_Ig-like"/>
    <property type="match status" value="1"/>
</dbReference>
<dbReference type="Gene3D" id="2.60.40.10">
    <property type="entry name" value="Immunoglobulins"/>
    <property type="match status" value="1"/>
</dbReference>
<keyword evidence="6" id="KW-1185">Reference proteome</keyword>
<name>A0A2P8HQD2_9BACI</name>
<keyword evidence="1 2" id="KW-0732">Signal</keyword>
<dbReference type="Pfam" id="PF13205">
    <property type="entry name" value="Big_5"/>
    <property type="match status" value="1"/>
</dbReference>
<feature type="signal peptide" evidence="2">
    <location>
        <begin position="1"/>
        <end position="25"/>
    </location>
</feature>
<dbReference type="Proteomes" id="UP000242310">
    <property type="component" value="Unassembled WGS sequence"/>
</dbReference>
<evidence type="ECO:0000259" key="4">
    <source>
        <dbReference type="Pfam" id="PF16403"/>
    </source>
</evidence>
<evidence type="ECO:0000313" key="6">
    <source>
        <dbReference type="Proteomes" id="UP000242310"/>
    </source>
</evidence>
<accession>A0A2P8HQD2</accession>
<dbReference type="InterPro" id="IPR032179">
    <property type="entry name" value="Cry22Aa_Ig-like"/>
</dbReference>
<feature type="chain" id="PRO_5015154982" evidence="2">
    <location>
        <begin position="26"/>
        <end position="1297"/>
    </location>
</feature>
<dbReference type="OrthoDB" id="9758923at2"/>
<dbReference type="RefSeq" id="WP_106588002.1">
    <property type="nucleotide sequence ID" value="NZ_PYAV01000004.1"/>
</dbReference>
<evidence type="ECO:0000313" key="5">
    <source>
        <dbReference type="EMBL" id="PSL48431.1"/>
    </source>
</evidence>
<comment type="caution">
    <text evidence="5">The sequence shown here is derived from an EMBL/GenBank/DDBJ whole genome shotgun (WGS) entry which is preliminary data.</text>
</comment>
<evidence type="ECO:0000259" key="3">
    <source>
        <dbReference type="Pfam" id="PF13205"/>
    </source>
</evidence>
<proteinExistence type="predicted"/>
<reference evidence="5 6" key="1">
    <citation type="submission" date="2018-03" db="EMBL/GenBank/DDBJ databases">
        <title>Genomic Encyclopedia of Type Strains, Phase III (KMG-III): the genomes of soil and plant-associated and newly described type strains.</title>
        <authorList>
            <person name="Whitman W."/>
        </authorList>
    </citation>
    <scope>NUCLEOTIDE SEQUENCE [LARGE SCALE GENOMIC DNA]</scope>
    <source>
        <strain evidence="5 6">CGMCC 1.07653</strain>
    </source>
</reference>
<feature type="domain" description="Pesticidal crystal protein Cry22Aa Ig-like" evidence="4">
    <location>
        <begin position="479"/>
        <end position="532"/>
    </location>
</feature>